<keyword evidence="3" id="KW-1185">Reference proteome</keyword>
<keyword evidence="1" id="KW-1133">Transmembrane helix</keyword>
<dbReference type="Proteomes" id="UP001256712">
    <property type="component" value="Segment"/>
</dbReference>
<evidence type="ECO:0000313" key="3">
    <source>
        <dbReference type="Proteomes" id="UP001256712"/>
    </source>
</evidence>
<name>A0AAE9LNL6_9ABAC</name>
<protein>
    <submittedName>
        <fullName evidence="2">Uncharacterized protein</fullName>
    </submittedName>
</protein>
<proteinExistence type="predicted"/>
<accession>A0AAE9LNL6</accession>
<evidence type="ECO:0000256" key="1">
    <source>
        <dbReference type="SAM" id="Phobius"/>
    </source>
</evidence>
<keyword evidence="1" id="KW-0472">Membrane</keyword>
<evidence type="ECO:0000313" key="2">
    <source>
        <dbReference type="EMBL" id="USC25958.1"/>
    </source>
</evidence>
<feature type="transmembrane region" description="Helical" evidence="1">
    <location>
        <begin position="21"/>
        <end position="41"/>
    </location>
</feature>
<organism evidence="2 3">
    <name type="scientific">Palpita vitrealis nucleopolyhedrovirus</name>
    <dbReference type="NCBI Taxonomy" id="2951960"/>
    <lineage>
        <taxon>Viruses</taxon>
        <taxon>Viruses incertae sedis</taxon>
        <taxon>Naldaviricetes</taxon>
        <taxon>Lefavirales</taxon>
        <taxon>Baculoviridae</taxon>
        <taxon>Alphabaculovirus</taxon>
        <taxon>Alphabaculovirus pavitrealis</taxon>
    </lineage>
</organism>
<reference evidence="2" key="1">
    <citation type="journal article" date="2022" name="J. Invertebr. Pathol.">
        <title>Identification of a new nucleopolyhedrovirus isolated from the olive leaf moth, Palpita vitrealis, from two locations in Egypt.</title>
        <authorList>
            <person name="El-Salamouny S."/>
            <person name="Wennmann J.T."/>
            <person name="Kleespies R.G."/>
            <person name="Richert-Poggeler K.R."/>
            <person name="Mansour A."/>
            <person name="Awad M."/>
            <person name="Agamy E."/>
            <person name="Salama R."/>
            <person name="Jehle J.A."/>
        </authorList>
    </citation>
    <scope>NUCLEOTIDE SEQUENCE</scope>
    <source>
        <strain evidence="2">Giza 2005</strain>
    </source>
</reference>
<keyword evidence="1" id="KW-0812">Transmembrane</keyword>
<sequence length="85" mass="9823">MHKQIYFNQILHCCKRRSCSLYLRLFFIPGGWLKIVVESFFNGSRKEFVAMVIVDPISSNVKTTISFMVPTSVLFDGIKFLIVLC</sequence>
<dbReference type="EMBL" id="OL685370">
    <property type="protein sequence ID" value="USC25958.1"/>
    <property type="molecule type" value="Genomic_DNA"/>
</dbReference>